<organism evidence="1 2">
    <name type="scientific">Aphidius gifuensis</name>
    <name type="common">Parasitoid wasp</name>
    <dbReference type="NCBI Taxonomy" id="684658"/>
    <lineage>
        <taxon>Eukaryota</taxon>
        <taxon>Metazoa</taxon>
        <taxon>Ecdysozoa</taxon>
        <taxon>Arthropoda</taxon>
        <taxon>Hexapoda</taxon>
        <taxon>Insecta</taxon>
        <taxon>Pterygota</taxon>
        <taxon>Neoptera</taxon>
        <taxon>Endopterygota</taxon>
        <taxon>Hymenoptera</taxon>
        <taxon>Apocrita</taxon>
        <taxon>Ichneumonoidea</taxon>
        <taxon>Braconidae</taxon>
        <taxon>Aphidiinae</taxon>
        <taxon>Aphidius</taxon>
    </lineage>
</organism>
<dbReference type="AlphaFoldDB" id="A0A835CS14"/>
<keyword evidence="2" id="KW-1185">Reference proteome</keyword>
<evidence type="ECO:0000313" key="2">
    <source>
        <dbReference type="Proteomes" id="UP000639338"/>
    </source>
</evidence>
<evidence type="ECO:0000313" key="1">
    <source>
        <dbReference type="EMBL" id="KAF7993439.1"/>
    </source>
</evidence>
<name>A0A835CS14_APHGI</name>
<gene>
    <name evidence="1" type="ORF">HCN44_010034</name>
</gene>
<dbReference type="OrthoDB" id="7700249at2759"/>
<accession>A0A835CS14</accession>
<dbReference type="Proteomes" id="UP000639338">
    <property type="component" value="Unassembled WGS sequence"/>
</dbReference>
<dbReference type="EMBL" id="JACMRX010000003">
    <property type="protein sequence ID" value="KAF7993439.1"/>
    <property type="molecule type" value="Genomic_DNA"/>
</dbReference>
<sequence length="438" mass="50451">MKTGKYFNANNYDSLLKKALANAQVSSLYLEYNEILIKGISYRQGDALIVSHEDYQYNIKVGKIMVLLYNETEDKSVAVVEVFETSCDLARRVHRLGQMLRYEFIDVTENGFSQSIQNPVSTSQNYLNEVLKKVPDGIIRACEQGNRLTSTQLTNLASQIRIFMLDCLQDSTLGTARIIAAQLCQKFTKTFTTEISEGNTISLECYFRQKIYSTVNYHKGKDLKAKRCILQAFDSVDEDISRPSKVQKKGQYGCAAGQYTPSLPSNDDDLQLLKIKCSNLIKFYKDGVNVKDDRIMTLMKDTYALQRHDIVYSYPCLDDRFFEKWPYLKNYEILFTHASQLIGVENIQEKWKEVLARHNKPIIEFLEAEERIHVLQSRKKQKISSDNLFIRNTIHKANSHAINVSQSNIPLIAVIFPIIIHFFNEEEKLLYMVVDVSC</sequence>
<comment type="caution">
    <text evidence="1">The sequence shown here is derived from an EMBL/GenBank/DDBJ whole genome shotgun (WGS) entry which is preliminary data.</text>
</comment>
<protein>
    <submittedName>
        <fullName evidence="1">Uncharacterized protein</fullName>
    </submittedName>
</protein>
<reference evidence="1 2" key="1">
    <citation type="submission" date="2020-08" db="EMBL/GenBank/DDBJ databases">
        <title>Aphidius gifuensis genome sequencing and assembly.</title>
        <authorList>
            <person name="Du Z."/>
        </authorList>
    </citation>
    <scope>NUCLEOTIDE SEQUENCE [LARGE SCALE GENOMIC DNA]</scope>
    <source>
        <strain evidence="1">YNYX2018</strain>
        <tissue evidence="1">Adults</tissue>
    </source>
</reference>
<proteinExistence type="predicted"/>